<sequence>MSETEKIPGGGFSTIIRVNIKTKEKAYYATTILLYYYTKLYYESVPMYAQHKTKEDNPTASPETLSKDKYLQKYHELYNSIVFKFRSSSQELEKEFKPLSFHSLKPF</sequence>
<reference evidence="1 2" key="1">
    <citation type="submission" date="2024-05" db="EMBL/GenBank/DDBJ databases">
        <title>Genetic variation in Jamaican populations of the coffee berry borer (Hypothenemus hampei).</title>
        <authorList>
            <person name="Errbii M."/>
            <person name="Myrie A."/>
        </authorList>
    </citation>
    <scope>NUCLEOTIDE SEQUENCE [LARGE SCALE GENOMIC DNA]</scope>
    <source>
        <strain evidence="1">JA-Hopewell-2020-01-JO</strain>
        <tissue evidence="1">Whole body</tissue>
    </source>
</reference>
<dbReference type="EMBL" id="JBDJPC010000005">
    <property type="protein sequence ID" value="KAL1501291.1"/>
    <property type="molecule type" value="Genomic_DNA"/>
</dbReference>
<proteinExistence type="predicted"/>
<organism evidence="1 2">
    <name type="scientific">Hypothenemus hampei</name>
    <name type="common">Coffee berry borer</name>
    <dbReference type="NCBI Taxonomy" id="57062"/>
    <lineage>
        <taxon>Eukaryota</taxon>
        <taxon>Metazoa</taxon>
        <taxon>Ecdysozoa</taxon>
        <taxon>Arthropoda</taxon>
        <taxon>Hexapoda</taxon>
        <taxon>Insecta</taxon>
        <taxon>Pterygota</taxon>
        <taxon>Neoptera</taxon>
        <taxon>Endopterygota</taxon>
        <taxon>Coleoptera</taxon>
        <taxon>Polyphaga</taxon>
        <taxon>Cucujiformia</taxon>
        <taxon>Curculionidae</taxon>
        <taxon>Scolytinae</taxon>
        <taxon>Hypothenemus</taxon>
    </lineage>
</organism>
<protein>
    <submittedName>
        <fullName evidence="1">Uncharacterized protein</fullName>
    </submittedName>
</protein>
<keyword evidence="2" id="KW-1185">Reference proteome</keyword>
<gene>
    <name evidence="1" type="ORF">ABEB36_006638</name>
</gene>
<dbReference type="AlphaFoldDB" id="A0ABD1EV57"/>
<evidence type="ECO:0000313" key="1">
    <source>
        <dbReference type="EMBL" id="KAL1501291.1"/>
    </source>
</evidence>
<dbReference type="Proteomes" id="UP001566132">
    <property type="component" value="Unassembled WGS sequence"/>
</dbReference>
<evidence type="ECO:0000313" key="2">
    <source>
        <dbReference type="Proteomes" id="UP001566132"/>
    </source>
</evidence>
<accession>A0ABD1EV57</accession>
<comment type="caution">
    <text evidence="1">The sequence shown here is derived from an EMBL/GenBank/DDBJ whole genome shotgun (WGS) entry which is preliminary data.</text>
</comment>
<name>A0ABD1EV57_HYPHA</name>